<accession>A0ABP9JLU7</accession>
<name>A0ABP9JLU7_9ACTN</name>
<feature type="region of interest" description="Disordered" evidence="1">
    <location>
        <begin position="18"/>
        <end position="88"/>
    </location>
</feature>
<organism evidence="2 3">
    <name type="scientific">Streptomyces siamensis</name>
    <dbReference type="NCBI Taxonomy" id="1274986"/>
    <lineage>
        <taxon>Bacteria</taxon>
        <taxon>Bacillati</taxon>
        <taxon>Actinomycetota</taxon>
        <taxon>Actinomycetes</taxon>
        <taxon>Kitasatosporales</taxon>
        <taxon>Streptomycetaceae</taxon>
        <taxon>Streptomyces</taxon>
    </lineage>
</organism>
<evidence type="ECO:0000313" key="3">
    <source>
        <dbReference type="Proteomes" id="UP001501759"/>
    </source>
</evidence>
<gene>
    <name evidence="2" type="ORF">GCM10023335_82600</name>
</gene>
<evidence type="ECO:0000313" key="2">
    <source>
        <dbReference type="EMBL" id="GAA5036069.1"/>
    </source>
</evidence>
<protein>
    <submittedName>
        <fullName evidence="2">Uncharacterized protein</fullName>
    </submittedName>
</protein>
<evidence type="ECO:0000256" key="1">
    <source>
        <dbReference type="SAM" id="MobiDB-lite"/>
    </source>
</evidence>
<proteinExistence type="predicted"/>
<dbReference type="Proteomes" id="UP001501759">
    <property type="component" value="Unassembled WGS sequence"/>
</dbReference>
<reference evidence="3" key="1">
    <citation type="journal article" date="2019" name="Int. J. Syst. Evol. Microbiol.">
        <title>The Global Catalogue of Microorganisms (GCM) 10K type strain sequencing project: providing services to taxonomists for standard genome sequencing and annotation.</title>
        <authorList>
            <consortium name="The Broad Institute Genomics Platform"/>
            <consortium name="The Broad Institute Genome Sequencing Center for Infectious Disease"/>
            <person name="Wu L."/>
            <person name="Ma J."/>
        </authorList>
    </citation>
    <scope>NUCLEOTIDE SEQUENCE [LARGE SCALE GENOMIC DNA]</scope>
    <source>
        <strain evidence="3">JCM 18409</strain>
    </source>
</reference>
<comment type="caution">
    <text evidence="2">The sequence shown here is derived from an EMBL/GenBank/DDBJ whole genome shotgun (WGS) entry which is preliminary data.</text>
</comment>
<feature type="compositionally biased region" description="Basic residues" evidence="1">
    <location>
        <begin position="78"/>
        <end position="88"/>
    </location>
</feature>
<keyword evidence="3" id="KW-1185">Reference proteome</keyword>
<dbReference type="EMBL" id="BAABKB010000045">
    <property type="protein sequence ID" value="GAA5036069.1"/>
    <property type="molecule type" value="Genomic_DNA"/>
</dbReference>
<sequence length="88" mass="9548">MPDPAPSSSIAAMALTTTVRQGMGSDTPLRIPAFRRTRAPRGRPDTHGSGPAPDAVRQWARRGADASVAGHRDGRAGPRPRRRERWEP</sequence>